<feature type="domain" description="CHY-type" evidence="5">
    <location>
        <begin position="23"/>
        <end position="93"/>
    </location>
</feature>
<reference evidence="6 7" key="1">
    <citation type="submission" date="2019-12" db="EMBL/GenBank/DDBJ databases">
        <authorList>
            <person name="Alioto T."/>
            <person name="Alioto T."/>
            <person name="Gomez Garrido J."/>
        </authorList>
    </citation>
    <scope>NUCLEOTIDE SEQUENCE [LARGE SCALE GENOMIC DNA]</scope>
</reference>
<evidence type="ECO:0000259" key="5">
    <source>
        <dbReference type="PROSITE" id="PS51266"/>
    </source>
</evidence>
<protein>
    <submittedName>
        <fullName evidence="6">E3 ubiquitin- ligase MIEL1-like</fullName>
    </submittedName>
</protein>
<evidence type="ECO:0000256" key="4">
    <source>
        <dbReference type="PROSITE-ProRule" id="PRU00601"/>
    </source>
</evidence>
<keyword evidence="6" id="KW-0436">Ligase</keyword>
<dbReference type="EMBL" id="CACTIH010009139">
    <property type="protein sequence ID" value="CAA3025631.1"/>
    <property type="molecule type" value="Genomic_DNA"/>
</dbReference>
<organism evidence="6 7">
    <name type="scientific">Olea europaea subsp. europaea</name>
    <dbReference type="NCBI Taxonomy" id="158383"/>
    <lineage>
        <taxon>Eukaryota</taxon>
        <taxon>Viridiplantae</taxon>
        <taxon>Streptophyta</taxon>
        <taxon>Embryophyta</taxon>
        <taxon>Tracheophyta</taxon>
        <taxon>Spermatophyta</taxon>
        <taxon>Magnoliopsida</taxon>
        <taxon>eudicotyledons</taxon>
        <taxon>Gunneridae</taxon>
        <taxon>Pentapetalae</taxon>
        <taxon>asterids</taxon>
        <taxon>lamiids</taxon>
        <taxon>Lamiales</taxon>
        <taxon>Oleaceae</taxon>
        <taxon>Oleeae</taxon>
        <taxon>Olea</taxon>
    </lineage>
</organism>
<dbReference type="GO" id="GO:0008270">
    <property type="term" value="F:zinc ion binding"/>
    <property type="evidence" value="ECO:0007669"/>
    <property type="project" value="UniProtKB-KW"/>
</dbReference>
<dbReference type="Gramene" id="OE9A061854T1">
    <property type="protein sequence ID" value="OE9A061854C1"/>
    <property type="gene ID" value="OE9A061854"/>
</dbReference>
<dbReference type="GO" id="GO:0006511">
    <property type="term" value="P:ubiquitin-dependent protein catabolic process"/>
    <property type="evidence" value="ECO:0007669"/>
    <property type="project" value="TreeGrafter"/>
</dbReference>
<dbReference type="GO" id="GO:0005634">
    <property type="term" value="C:nucleus"/>
    <property type="evidence" value="ECO:0007669"/>
    <property type="project" value="TreeGrafter"/>
</dbReference>
<dbReference type="Pfam" id="PF05495">
    <property type="entry name" value="zf-CHY"/>
    <property type="match status" value="1"/>
</dbReference>
<proteinExistence type="predicted"/>
<evidence type="ECO:0000256" key="1">
    <source>
        <dbReference type="ARBA" id="ARBA00022723"/>
    </source>
</evidence>
<keyword evidence="2 4" id="KW-0863">Zinc-finger</keyword>
<dbReference type="Gramene" id="OE9A061854T5">
    <property type="protein sequence ID" value="OE9A061854C5"/>
    <property type="gene ID" value="OE9A061854"/>
</dbReference>
<keyword evidence="7" id="KW-1185">Reference proteome</keyword>
<dbReference type="InterPro" id="IPR008913">
    <property type="entry name" value="Znf_CHY"/>
</dbReference>
<name>A0A8S0UXN7_OLEEU</name>
<dbReference type="Gramene" id="OE9A061854T4">
    <property type="protein sequence ID" value="OE9A061854C4"/>
    <property type="gene ID" value="OE9A061854"/>
</dbReference>
<dbReference type="PANTHER" id="PTHR21319:SF54">
    <property type="entry name" value="E3 UBIQUITIN-PROTEIN LIGASE RZFP34-LIKE"/>
    <property type="match status" value="1"/>
</dbReference>
<dbReference type="Gramene" id="OE9A061854T6">
    <property type="protein sequence ID" value="OE9A061854C6"/>
    <property type="gene ID" value="OE9A061854"/>
</dbReference>
<dbReference type="PROSITE" id="PS51266">
    <property type="entry name" value="ZF_CHY"/>
    <property type="match status" value="1"/>
</dbReference>
<dbReference type="OrthoDB" id="1709161at2759"/>
<sequence>MDCGLKHQMISHSSVEDEYIMDMGSENYGCSHYRRRCKIIAPCCNEIFDCRHCHNDAKNSIEVDPLERHDIPRHEIKRVSLFYLRFFYYLCKC</sequence>
<evidence type="ECO:0000313" key="6">
    <source>
        <dbReference type="EMBL" id="CAA3025631.1"/>
    </source>
</evidence>
<comment type="caution">
    <text evidence="6">The sequence shown here is derived from an EMBL/GenBank/DDBJ whole genome shotgun (WGS) entry which is preliminary data.</text>
</comment>
<dbReference type="InterPro" id="IPR037274">
    <property type="entry name" value="Znf_CHY_sf"/>
</dbReference>
<dbReference type="GO" id="GO:0016874">
    <property type="term" value="F:ligase activity"/>
    <property type="evidence" value="ECO:0007669"/>
    <property type="project" value="UniProtKB-KW"/>
</dbReference>
<dbReference type="PANTHER" id="PTHR21319">
    <property type="entry name" value="RING FINGER AND CHY ZINC FINGER DOMAIN-CONTAINING PROTEIN 1"/>
    <property type="match status" value="1"/>
</dbReference>
<evidence type="ECO:0000256" key="2">
    <source>
        <dbReference type="ARBA" id="ARBA00022771"/>
    </source>
</evidence>
<gene>
    <name evidence="6" type="ORF">OLEA9_A061854</name>
</gene>
<keyword evidence="3" id="KW-0862">Zinc</keyword>
<keyword evidence="1" id="KW-0479">Metal-binding</keyword>
<evidence type="ECO:0000256" key="3">
    <source>
        <dbReference type="ARBA" id="ARBA00022833"/>
    </source>
</evidence>
<evidence type="ECO:0000313" key="7">
    <source>
        <dbReference type="Proteomes" id="UP000594638"/>
    </source>
</evidence>
<dbReference type="Proteomes" id="UP000594638">
    <property type="component" value="Unassembled WGS sequence"/>
</dbReference>
<dbReference type="GO" id="GO:0016567">
    <property type="term" value="P:protein ubiquitination"/>
    <property type="evidence" value="ECO:0007669"/>
    <property type="project" value="TreeGrafter"/>
</dbReference>
<dbReference type="AlphaFoldDB" id="A0A8S0UXN7"/>
<dbReference type="GO" id="GO:0061630">
    <property type="term" value="F:ubiquitin protein ligase activity"/>
    <property type="evidence" value="ECO:0007669"/>
    <property type="project" value="TreeGrafter"/>
</dbReference>
<dbReference type="SUPFAM" id="SSF161219">
    <property type="entry name" value="CHY zinc finger-like"/>
    <property type="match status" value="1"/>
</dbReference>
<accession>A0A8S0UXN7</accession>